<dbReference type="Proteomes" id="UP000093757">
    <property type="component" value="Unassembled WGS sequence"/>
</dbReference>
<dbReference type="Proteomes" id="UP000051677">
    <property type="component" value="Unassembled WGS sequence"/>
</dbReference>
<name>A0A0Q2QTM6_MYCGO</name>
<keyword evidence="7" id="KW-1185">Reference proteome</keyword>
<evidence type="ECO:0000313" key="3">
    <source>
        <dbReference type="EMBL" id="OBR99666.1"/>
    </source>
</evidence>
<evidence type="ECO:0000313" key="5">
    <source>
        <dbReference type="Proteomes" id="UP000051677"/>
    </source>
</evidence>
<feature type="domain" description="HTH cro/C1-type" evidence="1">
    <location>
        <begin position="53"/>
        <end position="88"/>
    </location>
</feature>
<dbReference type="Gene3D" id="1.10.260.40">
    <property type="entry name" value="lambda repressor-like DNA-binding domains"/>
    <property type="match status" value="1"/>
</dbReference>
<dbReference type="GO" id="GO:0003677">
    <property type="term" value="F:DNA binding"/>
    <property type="evidence" value="ECO:0007669"/>
    <property type="project" value="InterPro"/>
</dbReference>
<dbReference type="PROSITE" id="PS50943">
    <property type="entry name" value="HTH_CROC1"/>
    <property type="match status" value="1"/>
</dbReference>
<dbReference type="InterPro" id="IPR010982">
    <property type="entry name" value="Lambda_DNA-bd_dom_sf"/>
</dbReference>
<evidence type="ECO:0000313" key="7">
    <source>
        <dbReference type="Proteomes" id="UP000193928"/>
    </source>
</evidence>
<proteinExistence type="predicted"/>
<dbReference type="EMBL" id="LQOY01000227">
    <property type="protein sequence ID" value="ORV70288.1"/>
    <property type="molecule type" value="Genomic_DNA"/>
</dbReference>
<dbReference type="EMBL" id="LKTM01000377">
    <property type="protein sequence ID" value="KQH75390.1"/>
    <property type="molecule type" value="Genomic_DNA"/>
</dbReference>
<gene>
    <name evidence="3" type="ORF">A9W98_29425</name>
    <name evidence="2" type="ORF">AO501_23110</name>
    <name evidence="4" type="ORF">AWC08_05635</name>
</gene>
<accession>A0A0Q2QTM6</accession>
<evidence type="ECO:0000313" key="4">
    <source>
        <dbReference type="EMBL" id="ORV70288.1"/>
    </source>
</evidence>
<dbReference type="STRING" id="1778.A9W97_17810"/>
<evidence type="ECO:0000313" key="2">
    <source>
        <dbReference type="EMBL" id="KQH75390.1"/>
    </source>
</evidence>
<reference evidence="3 6" key="3">
    <citation type="submission" date="2016-06" db="EMBL/GenBank/DDBJ databases">
        <authorList>
            <person name="Kjaerup R.B."/>
            <person name="Dalgaard T.S."/>
            <person name="Juul-Madsen H.R."/>
        </authorList>
    </citation>
    <scope>NUCLEOTIDE SEQUENCE [LARGE SCALE GENOMIC DNA]</scope>
    <source>
        <strain evidence="3 6">1245752.6</strain>
    </source>
</reference>
<dbReference type="AlphaFoldDB" id="A0A0Q2QTM6"/>
<evidence type="ECO:0000313" key="6">
    <source>
        <dbReference type="Proteomes" id="UP000093757"/>
    </source>
</evidence>
<dbReference type="CDD" id="cd00093">
    <property type="entry name" value="HTH_XRE"/>
    <property type="match status" value="1"/>
</dbReference>
<reference evidence="4 7" key="2">
    <citation type="submission" date="2016-01" db="EMBL/GenBank/DDBJ databases">
        <title>The new phylogeny of the genus Mycobacterium.</title>
        <authorList>
            <person name="Tarcisio F."/>
            <person name="Conor M."/>
            <person name="Antonella G."/>
            <person name="Elisabetta G."/>
            <person name="Giulia F.S."/>
            <person name="Sara T."/>
            <person name="Anna F."/>
            <person name="Clotilde B."/>
            <person name="Roberto B."/>
            <person name="Veronica D.S."/>
            <person name="Fabio R."/>
            <person name="Monica P."/>
            <person name="Olivier J."/>
            <person name="Enrico T."/>
            <person name="Nicola S."/>
        </authorList>
    </citation>
    <scope>NUCLEOTIDE SEQUENCE [LARGE SCALE GENOMIC DNA]</scope>
    <source>
        <strain evidence="4 7">DSM 44160</strain>
    </source>
</reference>
<sequence>MTDPVHRDSATGEVTELATKLNKLFDIMRKPTEPPLSNAAAAEAITKHTGVSISAAYVWQLRTGAKNNPTVQHLRAIAEFFGVSPSYLIDPGIDPQIDAQLNLLQALRDSGVRDLAMRAHGLTTESLNSLAAMADHVRQLEQLPPVDVSPRGPDHGSD</sequence>
<dbReference type="InterPro" id="IPR001387">
    <property type="entry name" value="Cro/C1-type_HTH"/>
</dbReference>
<dbReference type="EMBL" id="MAEM01000433">
    <property type="protein sequence ID" value="OBR99666.1"/>
    <property type="molecule type" value="Genomic_DNA"/>
</dbReference>
<dbReference type="Proteomes" id="UP000193928">
    <property type="component" value="Unassembled WGS sequence"/>
</dbReference>
<organism evidence="2 5">
    <name type="scientific">Mycobacterium gordonae</name>
    <dbReference type="NCBI Taxonomy" id="1778"/>
    <lineage>
        <taxon>Bacteria</taxon>
        <taxon>Bacillati</taxon>
        <taxon>Actinomycetota</taxon>
        <taxon>Actinomycetes</taxon>
        <taxon>Mycobacteriales</taxon>
        <taxon>Mycobacteriaceae</taxon>
        <taxon>Mycobacterium</taxon>
    </lineage>
</organism>
<dbReference type="SUPFAM" id="SSF47413">
    <property type="entry name" value="lambda repressor-like DNA-binding domains"/>
    <property type="match status" value="1"/>
</dbReference>
<protein>
    <submittedName>
        <fullName evidence="2">XRE family transcriptional regulator</fullName>
    </submittedName>
</protein>
<evidence type="ECO:0000259" key="1">
    <source>
        <dbReference type="PROSITE" id="PS50943"/>
    </source>
</evidence>
<comment type="caution">
    <text evidence="2">The sequence shown here is derived from an EMBL/GenBank/DDBJ whole genome shotgun (WGS) entry which is preliminary data.</text>
</comment>
<reference evidence="2 5" key="1">
    <citation type="submission" date="2015-10" db="EMBL/GenBank/DDBJ databases">
        <title>Mycobacterium gordonae draft genome assembly.</title>
        <authorList>
            <person name="Ustinova V."/>
            <person name="Smirnova T."/>
            <person name="Blagodatskikh K."/>
            <person name="Varlamov D."/>
            <person name="Larionova E."/>
            <person name="Chernousova L."/>
        </authorList>
    </citation>
    <scope>NUCLEOTIDE SEQUENCE [LARGE SCALE GENOMIC DNA]</scope>
    <source>
        <strain evidence="2 5">CTRI 14-8773</strain>
    </source>
</reference>